<dbReference type="EMBL" id="PKUQ01000027">
    <property type="protein sequence ID" value="PLW76557.1"/>
    <property type="molecule type" value="Genomic_DNA"/>
</dbReference>
<dbReference type="Gene3D" id="1.10.150.240">
    <property type="entry name" value="Putative phosphatase, domain 2"/>
    <property type="match status" value="1"/>
</dbReference>
<dbReference type="Proteomes" id="UP000234881">
    <property type="component" value="Unassembled WGS sequence"/>
</dbReference>
<gene>
    <name evidence="1" type="ORF">C0081_14065</name>
</gene>
<comment type="caution">
    <text evidence="1">The sequence shown here is derived from an EMBL/GenBank/DDBJ whole genome shotgun (WGS) entry which is preliminary data.</text>
</comment>
<protein>
    <submittedName>
        <fullName evidence="1">Hydrolase</fullName>
    </submittedName>
</protein>
<keyword evidence="1" id="KW-0378">Hydrolase</keyword>
<keyword evidence="2" id="KW-1185">Reference proteome</keyword>
<name>A0A2N5XQ40_9HYPH</name>
<sequence>MLQWDPPQNFQADMIEAIIFDFDGVIADSEHIALTELNQTFRKFGIELGWDELVSSFLGKSPGDIVRYIEKQSGADPGKEYPQIWNDRVCNRFATDLEVVPGITNLLSHLKDIRIPTCIASGSPVERLDLALRTLGLQEHFINRSFGGDHVERGKPAPDIFQYAADKLGVSSERCVVIEDGLAGTIAARDAGVAVIIGFLGGSHLEGYRQFHGKQLIENGATHLAHSISEITPIINERL</sequence>
<organism evidence="1 2">
    <name type="scientific">Cohaesibacter celericrescens</name>
    <dbReference type="NCBI Taxonomy" id="2067669"/>
    <lineage>
        <taxon>Bacteria</taxon>
        <taxon>Pseudomonadati</taxon>
        <taxon>Pseudomonadota</taxon>
        <taxon>Alphaproteobacteria</taxon>
        <taxon>Hyphomicrobiales</taxon>
        <taxon>Cohaesibacteraceae</taxon>
    </lineage>
</organism>
<dbReference type="SFLD" id="SFLDS00003">
    <property type="entry name" value="Haloacid_Dehalogenase"/>
    <property type="match status" value="1"/>
</dbReference>
<dbReference type="NCBIfam" id="TIGR01549">
    <property type="entry name" value="HAD-SF-IA-v1"/>
    <property type="match status" value="1"/>
</dbReference>
<dbReference type="SFLD" id="SFLDG01129">
    <property type="entry name" value="C1.5:_HAD__Beta-PGM__Phosphata"/>
    <property type="match status" value="1"/>
</dbReference>
<dbReference type="GO" id="GO:0016787">
    <property type="term" value="F:hydrolase activity"/>
    <property type="evidence" value="ECO:0007669"/>
    <property type="project" value="UniProtKB-KW"/>
</dbReference>
<dbReference type="AlphaFoldDB" id="A0A2N5XQ40"/>
<dbReference type="PANTHER" id="PTHR18901">
    <property type="entry name" value="2-DEOXYGLUCOSE-6-PHOSPHATE PHOSPHATASE 2"/>
    <property type="match status" value="1"/>
</dbReference>
<dbReference type="InterPro" id="IPR006439">
    <property type="entry name" value="HAD-SF_hydro_IA"/>
</dbReference>
<proteinExistence type="predicted"/>
<dbReference type="SUPFAM" id="SSF56784">
    <property type="entry name" value="HAD-like"/>
    <property type="match status" value="1"/>
</dbReference>
<reference evidence="1 2" key="1">
    <citation type="submission" date="2018-01" db="EMBL/GenBank/DDBJ databases">
        <title>The draft genome sequence of Cohaesibacter sp. H1304.</title>
        <authorList>
            <person name="Wang N.-N."/>
            <person name="Du Z.-J."/>
        </authorList>
    </citation>
    <scope>NUCLEOTIDE SEQUENCE [LARGE SCALE GENOMIC DNA]</scope>
    <source>
        <strain evidence="1 2">H1304</strain>
    </source>
</reference>
<dbReference type="OrthoDB" id="9797743at2"/>
<dbReference type="Gene3D" id="3.40.50.1000">
    <property type="entry name" value="HAD superfamily/HAD-like"/>
    <property type="match status" value="1"/>
</dbReference>
<dbReference type="Pfam" id="PF00702">
    <property type="entry name" value="Hydrolase"/>
    <property type="match status" value="1"/>
</dbReference>
<accession>A0A2N5XQ40</accession>
<evidence type="ECO:0000313" key="1">
    <source>
        <dbReference type="EMBL" id="PLW76557.1"/>
    </source>
</evidence>
<dbReference type="InterPro" id="IPR036412">
    <property type="entry name" value="HAD-like_sf"/>
</dbReference>
<dbReference type="NCBIfam" id="TIGR01509">
    <property type="entry name" value="HAD-SF-IA-v3"/>
    <property type="match status" value="1"/>
</dbReference>
<evidence type="ECO:0000313" key="2">
    <source>
        <dbReference type="Proteomes" id="UP000234881"/>
    </source>
</evidence>
<dbReference type="SFLD" id="SFLDG01135">
    <property type="entry name" value="C1.5.6:_HAD__Beta-PGM__Phospha"/>
    <property type="match status" value="1"/>
</dbReference>
<dbReference type="PANTHER" id="PTHR18901:SF38">
    <property type="entry name" value="PSEUDOURIDINE-5'-PHOSPHATASE"/>
    <property type="match status" value="1"/>
</dbReference>
<dbReference type="InterPro" id="IPR023214">
    <property type="entry name" value="HAD_sf"/>
</dbReference>
<dbReference type="InterPro" id="IPR023198">
    <property type="entry name" value="PGP-like_dom2"/>
</dbReference>